<evidence type="ECO:0000313" key="6">
    <source>
        <dbReference type="Proteomes" id="UP000199693"/>
    </source>
</evidence>
<organism evidence="3 6">
    <name type="scientific">Pseudomonas delhiensis</name>
    <dbReference type="NCBI Taxonomy" id="366289"/>
    <lineage>
        <taxon>Bacteria</taxon>
        <taxon>Pseudomonadati</taxon>
        <taxon>Pseudomonadota</taxon>
        <taxon>Gammaproteobacteria</taxon>
        <taxon>Pseudomonadales</taxon>
        <taxon>Pseudomonadaceae</taxon>
        <taxon>Pseudomonas</taxon>
    </lineage>
</organism>
<name>A0A239GWY3_9PSED</name>
<protein>
    <recommendedName>
        <fullName evidence="7">DUF4124 domain-containing protein</fullName>
    </recommendedName>
</protein>
<evidence type="ECO:0000256" key="1">
    <source>
        <dbReference type="SAM" id="Coils"/>
    </source>
</evidence>
<proteinExistence type="predicted"/>
<evidence type="ECO:0000313" key="4">
    <source>
        <dbReference type="EMBL" id="SNS72574.1"/>
    </source>
</evidence>
<sequence>MAKQGAFRRGALMGLLAVGLAGPALAANAAGNPASGGAVEMYRYVNDKGVTVIDRLGVPSQYIGKGYEVLNEQGRVVRVVPPAPTAEEIQQRKAAAAQASSDAQLLRLYTSVEDVDRARERKLAELDGLSSVARGNLQSVKTQQGNLQAQAADAERAGRQVPQQLVEQLGNLKDEEQRLLRDIAHYQQLRAQAKATFDADRARLAQLLGASR</sequence>
<feature type="chain" id="PRO_5011482758" description="DUF4124 domain-containing protein" evidence="2">
    <location>
        <begin position="27"/>
        <end position="212"/>
    </location>
</feature>
<dbReference type="AlphaFoldDB" id="A0A239GWY3"/>
<reference evidence="4 5" key="2">
    <citation type="submission" date="2017-06" db="EMBL/GenBank/DDBJ databases">
        <authorList>
            <person name="Varghese N."/>
            <person name="Submissions S."/>
        </authorList>
    </citation>
    <scope>NUCLEOTIDE SEQUENCE [LARGE SCALE GENOMIC DNA]</scope>
    <source>
        <strain evidence="4 5">RLD-1</strain>
    </source>
</reference>
<feature type="coiled-coil region" evidence="1">
    <location>
        <begin position="137"/>
        <end position="189"/>
    </location>
</feature>
<evidence type="ECO:0008006" key="7">
    <source>
        <dbReference type="Google" id="ProtNLM"/>
    </source>
</evidence>
<gene>
    <name evidence="3" type="ORF">SAMN05216189_105230</name>
    <name evidence="4" type="ORF">SAMN06295949_10648</name>
</gene>
<evidence type="ECO:0000256" key="2">
    <source>
        <dbReference type="SAM" id="SignalP"/>
    </source>
</evidence>
<dbReference type="Proteomes" id="UP000199693">
    <property type="component" value="Unassembled WGS sequence"/>
</dbReference>
<accession>A0A239GWY3</accession>
<dbReference type="RefSeq" id="WP_089390746.1">
    <property type="nucleotide sequence ID" value="NZ_FNEC01000052.1"/>
</dbReference>
<dbReference type="Proteomes" id="UP000198309">
    <property type="component" value="Unassembled WGS sequence"/>
</dbReference>
<feature type="signal peptide" evidence="2">
    <location>
        <begin position="1"/>
        <end position="26"/>
    </location>
</feature>
<reference evidence="3 6" key="1">
    <citation type="submission" date="2016-10" db="EMBL/GenBank/DDBJ databases">
        <authorList>
            <person name="de Groot N.N."/>
        </authorList>
    </citation>
    <scope>NUCLEOTIDE SEQUENCE [LARGE SCALE GENOMIC DNA]</scope>
    <source>
        <strain evidence="3 6">CCM 7361</strain>
    </source>
</reference>
<keyword evidence="1" id="KW-0175">Coiled coil</keyword>
<evidence type="ECO:0000313" key="3">
    <source>
        <dbReference type="EMBL" id="SDK79728.1"/>
    </source>
</evidence>
<evidence type="ECO:0000313" key="5">
    <source>
        <dbReference type="Proteomes" id="UP000198309"/>
    </source>
</evidence>
<dbReference type="EMBL" id="FZPC01000006">
    <property type="protein sequence ID" value="SNS72574.1"/>
    <property type="molecule type" value="Genomic_DNA"/>
</dbReference>
<keyword evidence="2" id="KW-0732">Signal</keyword>
<keyword evidence="5" id="KW-1185">Reference proteome</keyword>
<dbReference type="EMBL" id="FNEC01000052">
    <property type="protein sequence ID" value="SDK79728.1"/>
    <property type="molecule type" value="Genomic_DNA"/>
</dbReference>